<keyword evidence="5" id="KW-0999">Mitochondrion inner membrane</keyword>
<reference evidence="10 11" key="1">
    <citation type="submission" date="2022-12" db="EMBL/GenBank/DDBJ databases">
        <title>Chromosome-level genome assembly of true bugs.</title>
        <authorList>
            <person name="Ma L."/>
            <person name="Li H."/>
        </authorList>
    </citation>
    <scope>NUCLEOTIDE SEQUENCE [LARGE SCALE GENOMIC DNA]</scope>
    <source>
        <strain evidence="10">Lab_2022b</strain>
    </source>
</reference>
<keyword evidence="4 9" id="KW-0812">Transmembrane</keyword>
<comment type="similarity">
    <text evidence="2">Belongs to the COX16 family.</text>
</comment>
<organism evidence="10 11">
    <name type="scientific">Rhynocoris fuscipes</name>
    <dbReference type="NCBI Taxonomy" id="488301"/>
    <lineage>
        <taxon>Eukaryota</taxon>
        <taxon>Metazoa</taxon>
        <taxon>Ecdysozoa</taxon>
        <taxon>Arthropoda</taxon>
        <taxon>Hexapoda</taxon>
        <taxon>Insecta</taxon>
        <taxon>Pterygota</taxon>
        <taxon>Neoptera</taxon>
        <taxon>Paraneoptera</taxon>
        <taxon>Hemiptera</taxon>
        <taxon>Heteroptera</taxon>
        <taxon>Panheteroptera</taxon>
        <taxon>Cimicomorpha</taxon>
        <taxon>Reduviidae</taxon>
        <taxon>Harpactorinae</taxon>
        <taxon>Harpactorini</taxon>
        <taxon>Rhynocoris</taxon>
    </lineage>
</organism>
<evidence type="ECO:0000313" key="10">
    <source>
        <dbReference type="EMBL" id="KAK9507051.1"/>
    </source>
</evidence>
<dbReference type="Pfam" id="PF14138">
    <property type="entry name" value="COX16"/>
    <property type="match status" value="1"/>
</dbReference>
<dbReference type="GO" id="GO:0005743">
    <property type="term" value="C:mitochondrial inner membrane"/>
    <property type="evidence" value="ECO:0007669"/>
    <property type="project" value="UniProtKB-SubCell"/>
</dbReference>
<keyword evidence="7" id="KW-0496">Mitochondrion</keyword>
<name>A0AAW1D7S0_9HEMI</name>
<dbReference type="AlphaFoldDB" id="A0AAW1D7S0"/>
<evidence type="ECO:0000256" key="6">
    <source>
        <dbReference type="ARBA" id="ARBA00022989"/>
    </source>
</evidence>
<evidence type="ECO:0000256" key="1">
    <source>
        <dbReference type="ARBA" id="ARBA00004434"/>
    </source>
</evidence>
<dbReference type="EMBL" id="JAPXFL010000005">
    <property type="protein sequence ID" value="KAK9507051.1"/>
    <property type="molecule type" value="Genomic_DNA"/>
</dbReference>
<dbReference type="GO" id="GO:0033617">
    <property type="term" value="P:mitochondrial respiratory chain complex IV assembly"/>
    <property type="evidence" value="ECO:0007669"/>
    <property type="project" value="TreeGrafter"/>
</dbReference>
<sequence>MDSVSRSIASLKKNRLFKYGFPFILLVVGGLFGLREFTGLRYKYGKKPALRPEELEDKGIEMKKPGEVTLETEFNKLVTLDIDNWENIRGPRPWEKETLPKVK</sequence>
<evidence type="ECO:0000256" key="4">
    <source>
        <dbReference type="ARBA" id="ARBA00022692"/>
    </source>
</evidence>
<evidence type="ECO:0000256" key="9">
    <source>
        <dbReference type="SAM" id="Phobius"/>
    </source>
</evidence>
<comment type="caution">
    <text evidence="10">The sequence shown here is derived from an EMBL/GenBank/DDBJ whole genome shotgun (WGS) entry which is preliminary data.</text>
</comment>
<protein>
    <recommendedName>
        <fullName evidence="3">Cytochrome c oxidase assembly protein COX16 homolog, mitochondrial</fullName>
    </recommendedName>
</protein>
<gene>
    <name evidence="10" type="ORF">O3M35_008876</name>
</gene>
<evidence type="ECO:0000256" key="5">
    <source>
        <dbReference type="ARBA" id="ARBA00022792"/>
    </source>
</evidence>
<dbReference type="Proteomes" id="UP001461498">
    <property type="component" value="Unassembled WGS sequence"/>
</dbReference>
<proteinExistence type="inferred from homology"/>
<keyword evidence="6 9" id="KW-1133">Transmembrane helix</keyword>
<dbReference type="PANTHER" id="PTHR17130">
    <property type="entry name" value="MITOCHONDRIAL OUTER MEMBRANE PROTEIN 25"/>
    <property type="match status" value="1"/>
</dbReference>
<keyword evidence="8 9" id="KW-0472">Membrane</keyword>
<evidence type="ECO:0000256" key="3">
    <source>
        <dbReference type="ARBA" id="ARBA00021814"/>
    </source>
</evidence>
<comment type="subcellular location">
    <subcellularLocation>
        <location evidence="1">Mitochondrion inner membrane</location>
        <topology evidence="1">Single-pass membrane protein</topology>
    </subcellularLocation>
</comment>
<evidence type="ECO:0000256" key="2">
    <source>
        <dbReference type="ARBA" id="ARBA00008370"/>
    </source>
</evidence>
<evidence type="ECO:0000256" key="8">
    <source>
        <dbReference type="ARBA" id="ARBA00023136"/>
    </source>
</evidence>
<evidence type="ECO:0000313" key="11">
    <source>
        <dbReference type="Proteomes" id="UP001461498"/>
    </source>
</evidence>
<keyword evidence="11" id="KW-1185">Reference proteome</keyword>
<dbReference type="InterPro" id="IPR020164">
    <property type="entry name" value="Cyt_c_Oxase_assmbl_COX16"/>
</dbReference>
<dbReference type="PANTHER" id="PTHR17130:SF14">
    <property type="entry name" value="CYTOCHROME C OXIDASE ASSEMBLY PROTEIN COX16 HOMOLOG, MITOCHONDRIAL"/>
    <property type="match status" value="1"/>
</dbReference>
<feature type="transmembrane region" description="Helical" evidence="9">
    <location>
        <begin position="16"/>
        <end position="34"/>
    </location>
</feature>
<accession>A0AAW1D7S0</accession>
<evidence type="ECO:0000256" key="7">
    <source>
        <dbReference type="ARBA" id="ARBA00023128"/>
    </source>
</evidence>